<dbReference type="EMBL" id="SJPH01000002">
    <property type="protein sequence ID" value="TWT47552.1"/>
    <property type="molecule type" value="Genomic_DNA"/>
</dbReference>
<evidence type="ECO:0000259" key="1">
    <source>
        <dbReference type="Pfam" id="PF07589"/>
    </source>
</evidence>
<protein>
    <submittedName>
        <fullName evidence="2">PEP-CTERM motif protein</fullName>
    </submittedName>
</protein>
<dbReference type="Pfam" id="PF07589">
    <property type="entry name" value="PEP-CTERM"/>
    <property type="match status" value="1"/>
</dbReference>
<proteinExistence type="predicted"/>
<evidence type="ECO:0000313" key="2">
    <source>
        <dbReference type="EMBL" id="TWT47552.1"/>
    </source>
</evidence>
<reference evidence="2 3" key="1">
    <citation type="submission" date="2019-02" db="EMBL/GenBank/DDBJ databases">
        <title>Deep-cultivation of Planctomycetes and their phenomic and genomic characterization uncovers novel biology.</title>
        <authorList>
            <person name="Wiegand S."/>
            <person name="Jogler M."/>
            <person name="Boedeker C."/>
            <person name="Pinto D."/>
            <person name="Vollmers J."/>
            <person name="Rivas-Marin E."/>
            <person name="Kohn T."/>
            <person name="Peeters S.H."/>
            <person name="Heuer A."/>
            <person name="Rast P."/>
            <person name="Oberbeckmann S."/>
            <person name="Bunk B."/>
            <person name="Jeske O."/>
            <person name="Meyerdierks A."/>
            <person name="Storesund J.E."/>
            <person name="Kallscheuer N."/>
            <person name="Luecker S."/>
            <person name="Lage O.M."/>
            <person name="Pohl T."/>
            <person name="Merkel B.J."/>
            <person name="Hornburger P."/>
            <person name="Mueller R.-W."/>
            <person name="Bruemmer F."/>
            <person name="Labrenz M."/>
            <person name="Spormann A.M."/>
            <person name="Op Den Camp H."/>
            <person name="Overmann J."/>
            <person name="Amann R."/>
            <person name="Jetten M.S.M."/>
            <person name="Mascher T."/>
            <person name="Medema M.H."/>
            <person name="Devos D.P."/>
            <person name="Kaster A.-K."/>
            <person name="Ovreas L."/>
            <person name="Rohde M."/>
            <person name="Galperin M.Y."/>
            <person name="Jogler C."/>
        </authorList>
    </citation>
    <scope>NUCLEOTIDE SEQUENCE [LARGE SCALE GENOMIC DNA]</scope>
    <source>
        <strain evidence="2 3">Pla111</strain>
    </source>
</reference>
<accession>A0A5C5WD06</accession>
<comment type="caution">
    <text evidence="2">The sequence shown here is derived from an EMBL/GenBank/DDBJ whole genome shotgun (WGS) entry which is preliminary data.</text>
</comment>
<organism evidence="2 3">
    <name type="scientific">Botrimarina hoheduenensis</name>
    <dbReference type="NCBI Taxonomy" id="2528000"/>
    <lineage>
        <taxon>Bacteria</taxon>
        <taxon>Pseudomonadati</taxon>
        <taxon>Planctomycetota</taxon>
        <taxon>Planctomycetia</taxon>
        <taxon>Pirellulales</taxon>
        <taxon>Lacipirellulaceae</taxon>
        <taxon>Botrimarina</taxon>
    </lineage>
</organism>
<name>A0A5C5WD06_9BACT</name>
<gene>
    <name evidence="2" type="ORF">Pla111_11670</name>
</gene>
<dbReference type="RefSeq" id="WP_197524791.1">
    <property type="nucleotide sequence ID" value="NZ_SJPH01000002.1"/>
</dbReference>
<dbReference type="AlphaFoldDB" id="A0A5C5WD06"/>
<dbReference type="InterPro" id="IPR013424">
    <property type="entry name" value="Ice-binding_C"/>
</dbReference>
<dbReference type="Proteomes" id="UP000318995">
    <property type="component" value="Unassembled WGS sequence"/>
</dbReference>
<evidence type="ECO:0000313" key="3">
    <source>
        <dbReference type="Proteomes" id="UP000318995"/>
    </source>
</evidence>
<dbReference type="NCBIfam" id="TIGR02595">
    <property type="entry name" value="PEP_CTERM"/>
    <property type="match status" value="1"/>
</dbReference>
<keyword evidence="3" id="KW-1185">Reference proteome</keyword>
<sequence>MTAKKTAATPQASKATAQKVAYSIAAGAAAAAVGAEANAAVVYSGVQDLPIAQFSSQDLNLDGDAYNDILLKNYVFGGNYQGATVNFFPGKVVGFNAGLSYATALSDGDVIDAAATAGGPFAVSLAYGANPNSQFDNAVGAFLGLEFPINGMSHFGWIRVTIDNAGGTFVINDWAYNSTPGEGLLAGQIPEPGSLGLLAAGAAGVAALRRRRSS</sequence>
<feature type="domain" description="Ice-binding protein C-terminal" evidence="1">
    <location>
        <begin position="188"/>
        <end position="211"/>
    </location>
</feature>